<dbReference type="Proteomes" id="UP001396898">
    <property type="component" value="Unassembled WGS sequence"/>
</dbReference>
<evidence type="ECO:0000313" key="2">
    <source>
        <dbReference type="EMBL" id="KAK8006281.1"/>
    </source>
</evidence>
<name>A0ABR1RB12_9PEZI</name>
<accession>A0ABR1RB12</accession>
<evidence type="ECO:0000313" key="3">
    <source>
        <dbReference type="Proteomes" id="UP001396898"/>
    </source>
</evidence>
<proteinExistence type="predicted"/>
<protein>
    <submittedName>
        <fullName evidence="2">Uncharacterized protein</fullName>
    </submittedName>
</protein>
<keyword evidence="3" id="KW-1185">Reference proteome</keyword>
<feature type="region of interest" description="Disordered" evidence="1">
    <location>
        <begin position="1"/>
        <end position="20"/>
    </location>
</feature>
<evidence type="ECO:0000256" key="1">
    <source>
        <dbReference type="SAM" id="MobiDB-lite"/>
    </source>
</evidence>
<feature type="compositionally biased region" description="Polar residues" evidence="1">
    <location>
        <begin position="7"/>
        <end position="18"/>
    </location>
</feature>
<dbReference type="EMBL" id="JAQQWI010000017">
    <property type="protein sequence ID" value="KAK8006281.1"/>
    <property type="molecule type" value="Genomic_DNA"/>
</dbReference>
<gene>
    <name evidence="2" type="ORF">PG991_012578</name>
</gene>
<comment type="caution">
    <text evidence="2">The sequence shown here is derived from an EMBL/GenBank/DDBJ whole genome shotgun (WGS) entry which is preliminary data.</text>
</comment>
<reference evidence="2 3" key="1">
    <citation type="submission" date="2023-01" db="EMBL/GenBank/DDBJ databases">
        <title>Analysis of 21 Apiospora genomes using comparative genomics revels a genus with tremendous synthesis potential of carbohydrate active enzymes and secondary metabolites.</title>
        <authorList>
            <person name="Sorensen T."/>
        </authorList>
    </citation>
    <scope>NUCLEOTIDE SEQUENCE [LARGE SCALE GENOMIC DNA]</scope>
    <source>
        <strain evidence="2 3">CBS 20057</strain>
    </source>
</reference>
<organism evidence="2 3">
    <name type="scientific">Apiospora marii</name>
    <dbReference type="NCBI Taxonomy" id="335849"/>
    <lineage>
        <taxon>Eukaryota</taxon>
        <taxon>Fungi</taxon>
        <taxon>Dikarya</taxon>
        <taxon>Ascomycota</taxon>
        <taxon>Pezizomycotina</taxon>
        <taxon>Sordariomycetes</taxon>
        <taxon>Xylariomycetidae</taxon>
        <taxon>Amphisphaeriales</taxon>
        <taxon>Apiosporaceae</taxon>
        <taxon>Apiospora</taxon>
    </lineage>
</organism>
<sequence length="437" mass="50049">MIRAPSHKTQFNFDQPPQTCDLPQHPTYAMAAITDTNRGSMDAARDSPWHGQLPCVCYSHQGCDEHNPGRKALYRNPNLLPKEPRGHERKEPDFLVAFMDDFMADMMFLDQLLSRVLWHLTSTLSTMGPQWVMGNLADGIFRPAREDALRMTRKVESKPTSSPLSFHNENPPFSSDLPFDTGSITTLEPIHDAIPYHLAFYHLDCARRRHKLDSNVKACFIADLSCRGTSTIHPNVPCAWSSEIYYSNGTFLQKQELTYTMDTRRRKWPAVHIRICHHKDVHMHNFEVVDNDGLLAVSLRLTFPPRGRWRDDAGANWRSIWGGNLRNIYVCDLCHSDLEYHVEVVGREVHVRFTCSRDLGAGTERFLPKWHILQTGAGSYCVRNHQYRYDTVGGRCDTPSTYDVYKRVWKTAKDLGRPGLHLATFRTSTGEFSALSN</sequence>